<comment type="caution">
    <text evidence="10">Lacks conserved residue(s) required for the propagation of feature annotation.</text>
</comment>
<evidence type="ECO:0000256" key="10">
    <source>
        <dbReference type="RuleBase" id="RU362115"/>
    </source>
</evidence>
<dbReference type="Proteomes" id="UP001189429">
    <property type="component" value="Unassembled WGS sequence"/>
</dbReference>
<comment type="caution">
    <text evidence="13">The sequence shown here is derived from an EMBL/GenBank/DDBJ whole genome shotgun (WGS) entry which is preliminary data.</text>
</comment>
<dbReference type="EMBL" id="CAUYUJ010016682">
    <property type="protein sequence ID" value="CAK0867773.1"/>
    <property type="molecule type" value="Genomic_DNA"/>
</dbReference>
<keyword evidence="14" id="KW-1185">Reference proteome</keyword>
<accession>A0ABN9V707</accession>
<dbReference type="Gene3D" id="1.20.1540.10">
    <property type="entry name" value="Rhomboid-like"/>
    <property type="match status" value="1"/>
</dbReference>
<keyword evidence="8 10" id="KW-1133">Transmembrane helix</keyword>
<keyword evidence="9 10" id="KW-0472">Membrane</keyword>
<evidence type="ECO:0000259" key="12">
    <source>
        <dbReference type="Pfam" id="PF01694"/>
    </source>
</evidence>
<evidence type="ECO:0000256" key="6">
    <source>
        <dbReference type="ARBA" id="ARBA00022801"/>
    </source>
</evidence>
<organism evidence="13 14">
    <name type="scientific">Prorocentrum cordatum</name>
    <dbReference type="NCBI Taxonomy" id="2364126"/>
    <lineage>
        <taxon>Eukaryota</taxon>
        <taxon>Sar</taxon>
        <taxon>Alveolata</taxon>
        <taxon>Dinophyceae</taxon>
        <taxon>Prorocentrales</taxon>
        <taxon>Prorocentraceae</taxon>
        <taxon>Prorocentrum</taxon>
    </lineage>
</organism>
<evidence type="ECO:0000256" key="7">
    <source>
        <dbReference type="ARBA" id="ARBA00022825"/>
    </source>
</evidence>
<reference evidence="13" key="1">
    <citation type="submission" date="2023-10" db="EMBL/GenBank/DDBJ databases">
        <authorList>
            <person name="Chen Y."/>
            <person name="Shah S."/>
            <person name="Dougan E. K."/>
            <person name="Thang M."/>
            <person name="Chan C."/>
        </authorList>
    </citation>
    <scope>NUCLEOTIDE SEQUENCE [LARGE SCALE GENOMIC DNA]</scope>
</reference>
<sequence length="542" mass="59161">MPAEQEAAPGASGPPEAAAAADPALCCRGCGRPPCDGLDRKGRPFKTCCAGCAKGTGHDSACDGRAAEAAARITEPPQPPGAGTVCQPCLPKEQEVEARAEGGDDPPQRQASQATPEEGKAELEKRAFRAAAEDDTGCLAELLRGVPPGVWSRWKNGAGMSLFEVAIERGSQGARDLIQTKGIIADQSLADAEAAAAGWHRPLCGEGCGRLVAPGLRHGRPWKTCCRGCAQGRDHDPACAALCAKVVLCSRGCGLPVAPRQDPRGRPFQTCCRGCAVGEAHDEWCQAAPQTDEDIARQLRAFDEARLRSLRARRRRIFVRFRDAATCLWDPVWGQLELHEIDEGTPEDYIRRKKRQNMIAFCYVVCPSLVVGFSCCLRRCLTEVKSGVSPADARRGWTRYFCSISFLLALPMIAYVLLPFFVVDDYTNYKRHDVYGAKNAAKIVYEGEWWRLLTPIMLHTGWFHLVTNLGVQLRAAITLEYLWGHHIWLVIYAGSGAYGNLVSCAYFPHYISVGASGALCGLIGAWPVYLLMTWDQVLLLRF</sequence>
<evidence type="ECO:0000256" key="3">
    <source>
        <dbReference type="ARBA" id="ARBA00009045"/>
    </source>
</evidence>
<comment type="function">
    <text evidence="10">Serine protease involved in intramembrane proteolysis.</text>
</comment>
<dbReference type="InterPro" id="IPR022764">
    <property type="entry name" value="Peptidase_S54_rhomboid_dom"/>
</dbReference>
<evidence type="ECO:0000256" key="9">
    <source>
        <dbReference type="ARBA" id="ARBA00023136"/>
    </source>
</evidence>
<comment type="similarity">
    <text evidence="3 10">Belongs to the peptidase S54 family.</text>
</comment>
<dbReference type="PANTHER" id="PTHR22936">
    <property type="entry name" value="RHOMBOID-RELATED"/>
    <property type="match status" value="1"/>
</dbReference>
<evidence type="ECO:0000256" key="5">
    <source>
        <dbReference type="ARBA" id="ARBA00022692"/>
    </source>
</evidence>
<keyword evidence="4 10" id="KW-0645">Protease</keyword>
<evidence type="ECO:0000256" key="4">
    <source>
        <dbReference type="ARBA" id="ARBA00022670"/>
    </source>
</evidence>
<comment type="subcellular location">
    <subcellularLocation>
        <location evidence="2 10">Membrane</location>
        <topology evidence="2 10">Multi-pass membrane protein</topology>
    </subcellularLocation>
</comment>
<name>A0ABN9V707_9DINO</name>
<dbReference type="Pfam" id="PF01694">
    <property type="entry name" value="Rhomboid"/>
    <property type="match status" value="1"/>
</dbReference>
<proteinExistence type="inferred from homology"/>
<evidence type="ECO:0000256" key="2">
    <source>
        <dbReference type="ARBA" id="ARBA00004141"/>
    </source>
</evidence>
<evidence type="ECO:0000256" key="8">
    <source>
        <dbReference type="ARBA" id="ARBA00022989"/>
    </source>
</evidence>
<gene>
    <name evidence="13" type="ORF">PCOR1329_LOCUS54631</name>
</gene>
<feature type="transmembrane region" description="Helical" evidence="10">
    <location>
        <begin position="397"/>
        <end position="422"/>
    </location>
</feature>
<dbReference type="InterPro" id="IPR035952">
    <property type="entry name" value="Rhomboid-like_sf"/>
</dbReference>
<keyword evidence="5 10" id="KW-0812">Transmembrane</keyword>
<feature type="transmembrane region" description="Helical" evidence="10">
    <location>
        <begin position="358"/>
        <end position="377"/>
    </location>
</feature>
<keyword evidence="6 10" id="KW-0378">Hydrolase</keyword>
<evidence type="ECO:0000256" key="11">
    <source>
        <dbReference type="SAM" id="MobiDB-lite"/>
    </source>
</evidence>
<feature type="region of interest" description="Disordered" evidence="11">
    <location>
        <begin position="95"/>
        <end position="122"/>
    </location>
</feature>
<dbReference type="PANTHER" id="PTHR22936:SF69">
    <property type="entry name" value="RHOMBOID-LIKE PROTEIN"/>
    <property type="match status" value="1"/>
</dbReference>
<evidence type="ECO:0000313" key="14">
    <source>
        <dbReference type="Proteomes" id="UP001189429"/>
    </source>
</evidence>
<feature type="transmembrane region" description="Helical" evidence="10">
    <location>
        <begin position="510"/>
        <end position="532"/>
    </location>
</feature>
<evidence type="ECO:0000256" key="1">
    <source>
        <dbReference type="ARBA" id="ARBA00000156"/>
    </source>
</evidence>
<feature type="domain" description="Peptidase S54 rhomboid" evidence="12">
    <location>
        <begin position="447"/>
        <end position="537"/>
    </location>
</feature>
<evidence type="ECO:0000313" key="13">
    <source>
        <dbReference type="EMBL" id="CAK0867773.1"/>
    </source>
</evidence>
<dbReference type="EC" id="3.4.21.105" evidence="10"/>
<dbReference type="InterPro" id="IPR002610">
    <property type="entry name" value="Peptidase_S54_rhomboid-like"/>
</dbReference>
<feature type="transmembrane region" description="Helical" evidence="10">
    <location>
        <begin position="481"/>
        <end position="498"/>
    </location>
</feature>
<keyword evidence="7 10" id="KW-0720">Serine protease</keyword>
<dbReference type="SUPFAM" id="SSF144091">
    <property type="entry name" value="Rhomboid-like"/>
    <property type="match status" value="1"/>
</dbReference>
<protein>
    <recommendedName>
        <fullName evidence="10">Rhomboid-like protease</fullName>
        <ecNumber evidence="10">3.4.21.105</ecNumber>
    </recommendedName>
</protein>
<comment type="catalytic activity">
    <reaction evidence="1 10">
        <text>Cleaves type-1 transmembrane domains using a catalytic dyad composed of serine and histidine that are contributed by different transmembrane domains.</text>
        <dbReference type="EC" id="3.4.21.105"/>
    </reaction>
</comment>